<protein>
    <recommendedName>
        <fullName evidence="9">Arginine--tRNA ligase</fullName>
        <ecNumber evidence="9">6.1.1.19</ecNumber>
    </recommendedName>
    <alternativeName>
        <fullName evidence="9">Arginyl-tRNA synthetase</fullName>
        <shortName evidence="9">ArgRS</shortName>
    </alternativeName>
</protein>
<dbReference type="PANTHER" id="PTHR11956">
    <property type="entry name" value="ARGINYL-TRNA SYNTHETASE"/>
    <property type="match status" value="1"/>
</dbReference>
<evidence type="ECO:0000256" key="2">
    <source>
        <dbReference type="ARBA" id="ARBA00022490"/>
    </source>
</evidence>
<comment type="subunit">
    <text evidence="9">Monomer.</text>
</comment>
<evidence type="ECO:0000256" key="6">
    <source>
        <dbReference type="ARBA" id="ARBA00022917"/>
    </source>
</evidence>
<dbReference type="HAMAP" id="MF_00123">
    <property type="entry name" value="Arg_tRNA_synth"/>
    <property type="match status" value="1"/>
</dbReference>
<dbReference type="Gene3D" id="3.30.1360.70">
    <property type="entry name" value="Arginyl tRNA synthetase N-terminal domain"/>
    <property type="match status" value="1"/>
</dbReference>
<proteinExistence type="inferred from homology"/>
<keyword evidence="4 9" id="KW-0547">Nucleotide-binding</keyword>
<feature type="domain" description="DALR anticodon binding" evidence="11">
    <location>
        <begin position="507"/>
        <end position="623"/>
    </location>
</feature>
<dbReference type="InterPro" id="IPR035684">
    <property type="entry name" value="ArgRS_core"/>
</dbReference>
<organism evidence="13 14">
    <name type="scientific">Christiangramia forsetii</name>
    <dbReference type="NCBI Taxonomy" id="411153"/>
    <lineage>
        <taxon>Bacteria</taxon>
        <taxon>Pseudomonadati</taxon>
        <taxon>Bacteroidota</taxon>
        <taxon>Flavobacteriia</taxon>
        <taxon>Flavobacteriales</taxon>
        <taxon>Flavobacteriaceae</taxon>
        <taxon>Christiangramia</taxon>
    </lineage>
</organism>
<keyword evidence="14" id="KW-1185">Reference proteome</keyword>
<dbReference type="SUPFAM" id="SSF55190">
    <property type="entry name" value="Arginyl-tRNA synthetase (ArgRS), N-terminal 'additional' domain"/>
    <property type="match status" value="1"/>
</dbReference>
<keyword evidence="6 9" id="KW-0648">Protein biosynthesis</keyword>
<dbReference type="Gene3D" id="1.10.730.10">
    <property type="entry name" value="Isoleucyl-tRNA Synthetase, Domain 1"/>
    <property type="match status" value="1"/>
</dbReference>
<dbReference type="EC" id="6.1.1.19" evidence="9"/>
<comment type="subcellular location">
    <subcellularLocation>
        <location evidence="9">Cytoplasm</location>
    </subcellularLocation>
</comment>
<dbReference type="GO" id="GO:0016874">
    <property type="term" value="F:ligase activity"/>
    <property type="evidence" value="ECO:0007669"/>
    <property type="project" value="UniProtKB-KW"/>
</dbReference>
<dbReference type="SUPFAM" id="SSF52374">
    <property type="entry name" value="Nucleotidylyl transferase"/>
    <property type="match status" value="1"/>
</dbReference>
<evidence type="ECO:0000256" key="7">
    <source>
        <dbReference type="ARBA" id="ARBA00023146"/>
    </source>
</evidence>
<dbReference type="InterPro" id="IPR036695">
    <property type="entry name" value="Arg-tRNA-synth_N_sf"/>
</dbReference>
<sequence length="623" mass="71646">MSAVYNTMPLEIFYFIFAHLNYWKYAKKHRKMNIEQILASKVNEAVKKHYEVEPENIEFQPTRKDFEGDITLVVFPMLKQLRTSPAQLAEKIGKYLEDEVEEVASFNVIQGFLNIVISDQYYINFFNDVKDREDFGILLPQSDASGIMVEYSSPNTNKPLHLGHIRNNLLGYSVSEILKAAGNEVYKVQVINDRGIHICKSMVAWQKFGNEETPQSTGLKGDKLVGNYYVKFDQEYKKEIAQLKEEGKSEEEAKAQAPIFVEAQEMLRKWEANDLEVVKLWSTMNQWVYDGFEKTYDALGVDFDKNYYESETYILGKDNIQKGLEDGVFYKKDDGSVWIDLSDEGLDEKIVLRSDGTAVYMTQDIGTAIQRFADFDINQMVYTVGNEQEYHFKVLFLILKKLGYDWADALYHLSYGMVDLPSGKMKSREGTVVDADDLIREMAETAKNISEELGKLDGYSETEKEELYRIIGLGALKYYILKVDPKKRILFNPEESVDFQGNTGPFIQYTYARIQSILRKAEFDTSAELSKEFSFHEKEKELIKQVQLFPETIALAAENHSPALIANYTYELVKSFNSFYQNVQILGIDDEAEKVFRVQLSGLVANVIKSGFKLLGIEVPERM</sequence>
<feature type="domain" description="Arginyl tRNA synthetase N-terminal" evidence="12">
    <location>
        <begin position="36"/>
        <end position="117"/>
    </location>
</feature>
<dbReference type="InterPro" id="IPR008909">
    <property type="entry name" value="DALR_anticod-bd"/>
</dbReference>
<dbReference type="InterPro" id="IPR001412">
    <property type="entry name" value="aa-tRNA-synth_I_CS"/>
</dbReference>
<evidence type="ECO:0000259" key="11">
    <source>
        <dbReference type="SMART" id="SM00836"/>
    </source>
</evidence>
<feature type="short sequence motif" description="'HIGH' region" evidence="9">
    <location>
        <begin position="154"/>
        <end position="164"/>
    </location>
</feature>
<dbReference type="NCBIfam" id="TIGR00456">
    <property type="entry name" value="argS"/>
    <property type="match status" value="1"/>
</dbReference>
<dbReference type="PRINTS" id="PR01038">
    <property type="entry name" value="TRNASYNTHARG"/>
</dbReference>
<evidence type="ECO:0000313" key="14">
    <source>
        <dbReference type="Proteomes" id="UP000605733"/>
    </source>
</evidence>
<dbReference type="InterPro" id="IPR009080">
    <property type="entry name" value="tRNAsynth_Ia_anticodon-bd"/>
</dbReference>
<comment type="similarity">
    <text evidence="1 9 10">Belongs to the class-I aminoacyl-tRNA synthetase family.</text>
</comment>
<dbReference type="Gene3D" id="3.40.50.620">
    <property type="entry name" value="HUPs"/>
    <property type="match status" value="1"/>
</dbReference>
<dbReference type="Pfam" id="PF05746">
    <property type="entry name" value="DALR_1"/>
    <property type="match status" value="1"/>
</dbReference>
<dbReference type="InterPro" id="IPR005148">
    <property type="entry name" value="Arg-tRNA-synth_N"/>
</dbReference>
<evidence type="ECO:0000256" key="5">
    <source>
        <dbReference type="ARBA" id="ARBA00022840"/>
    </source>
</evidence>
<keyword evidence="7 9" id="KW-0030">Aminoacyl-tRNA synthetase</keyword>
<dbReference type="Proteomes" id="UP000605733">
    <property type="component" value="Unassembled WGS sequence"/>
</dbReference>
<accession>A0ABQ1W9F9</accession>
<evidence type="ECO:0000256" key="4">
    <source>
        <dbReference type="ARBA" id="ARBA00022741"/>
    </source>
</evidence>
<comment type="catalytic activity">
    <reaction evidence="8 9">
        <text>tRNA(Arg) + L-arginine + ATP = L-arginyl-tRNA(Arg) + AMP + diphosphate</text>
        <dbReference type="Rhea" id="RHEA:20301"/>
        <dbReference type="Rhea" id="RHEA-COMP:9658"/>
        <dbReference type="Rhea" id="RHEA-COMP:9673"/>
        <dbReference type="ChEBI" id="CHEBI:30616"/>
        <dbReference type="ChEBI" id="CHEBI:32682"/>
        <dbReference type="ChEBI" id="CHEBI:33019"/>
        <dbReference type="ChEBI" id="CHEBI:78442"/>
        <dbReference type="ChEBI" id="CHEBI:78513"/>
        <dbReference type="ChEBI" id="CHEBI:456215"/>
        <dbReference type="EC" id="6.1.1.19"/>
    </reaction>
</comment>
<evidence type="ECO:0000313" key="13">
    <source>
        <dbReference type="EMBL" id="GGG21791.1"/>
    </source>
</evidence>
<reference evidence="14" key="1">
    <citation type="journal article" date="2019" name="Int. J. Syst. Evol. Microbiol.">
        <title>The Global Catalogue of Microorganisms (GCM) 10K type strain sequencing project: providing services to taxonomists for standard genome sequencing and annotation.</title>
        <authorList>
            <consortium name="The Broad Institute Genomics Platform"/>
            <consortium name="The Broad Institute Genome Sequencing Center for Infectious Disease"/>
            <person name="Wu L."/>
            <person name="Ma J."/>
        </authorList>
    </citation>
    <scope>NUCLEOTIDE SEQUENCE [LARGE SCALE GENOMIC DNA]</scope>
    <source>
        <strain evidence="14">CGMCC 1.15422</strain>
    </source>
</reference>
<evidence type="ECO:0000256" key="9">
    <source>
        <dbReference type="HAMAP-Rule" id="MF_00123"/>
    </source>
</evidence>
<evidence type="ECO:0000256" key="10">
    <source>
        <dbReference type="RuleBase" id="RU363038"/>
    </source>
</evidence>
<dbReference type="PROSITE" id="PS00178">
    <property type="entry name" value="AA_TRNA_LIGASE_I"/>
    <property type="match status" value="1"/>
</dbReference>
<dbReference type="SMART" id="SM01016">
    <property type="entry name" value="Arg_tRNA_synt_N"/>
    <property type="match status" value="1"/>
</dbReference>
<gene>
    <name evidence="9 13" type="primary">argS</name>
    <name evidence="13" type="ORF">GCM10011532_01040</name>
</gene>
<dbReference type="InterPro" id="IPR001278">
    <property type="entry name" value="Arg-tRNA-ligase"/>
</dbReference>
<evidence type="ECO:0000256" key="1">
    <source>
        <dbReference type="ARBA" id="ARBA00005594"/>
    </source>
</evidence>
<keyword evidence="2 9" id="KW-0963">Cytoplasm</keyword>
<dbReference type="InterPro" id="IPR014729">
    <property type="entry name" value="Rossmann-like_a/b/a_fold"/>
</dbReference>
<evidence type="ECO:0000259" key="12">
    <source>
        <dbReference type="SMART" id="SM01016"/>
    </source>
</evidence>
<comment type="caution">
    <text evidence="13">The sequence shown here is derived from an EMBL/GenBank/DDBJ whole genome shotgun (WGS) entry which is preliminary data.</text>
</comment>
<evidence type="ECO:0000256" key="3">
    <source>
        <dbReference type="ARBA" id="ARBA00022598"/>
    </source>
</evidence>
<keyword evidence="5 9" id="KW-0067">ATP-binding</keyword>
<dbReference type="PANTHER" id="PTHR11956:SF5">
    <property type="entry name" value="ARGININE--TRNA LIGASE, CYTOPLASMIC"/>
    <property type="match status" value="1"/>
</dbReference>
<dbReference type="SUPFAM" id="SSF47323">
    <property type="entry name" value="Anticodon-binding domain of a subclass of class I aminoacyl-tRNA synthetases"/>
    <property type="match status" value="1"/>
</dbReference>
<dbReference type="SMART" id="SM00836">
    <property type="entry name" value="DALR_1"/>
    <property type="match status" value="1"/>
</dbReference>
<evidence type="ECO:0000256" key="8">
    <source>
        <dbReference type="ARBA" id="ARBA00049339"/>
    </source>
</evidence>
<dbReference type="EMBL" id="BMIX01000001">
    <property type="protein sequence ID" value="GGG21791.1"/>
    <property type="molecule type" value="Genomic_DNA"/>
</dbReference>
<name>A0ABQ1W9F9_9FLAO</name>
<dbReference type="Pfam" id="PF00750">
    <property type="entry name" value="tRNA-synt_1d"/>
    <property type="match status" value="1"/>
</dbReference>
<keyword evidence="3 9" id="KW-0436">Ligase</keyword>
<dbReference type="Pfam" id="PF03485">
    <property type="entry name" value="Arg_tRNA_synt_N"/>
    <property type="match status" value="1"/>
</dbReference>